<gene>
    <name evidence="1" type="ORF">TNIN_302881</name>
</gene>
<reference evidence="1" key="1">
    <citation type="submission" date="2020-08" db="EMBL/GenBank/DDBJ databases">
        <title>Multicomponent nature underlies the extraordinary mechanical properties of spider dragline silk.</title>
        <authorList>
            <person name="Kono N."/>
            <person name="Nakamura H."/>
            <person name="Mori M."/>
            <person name="Yoshida Y."/>
            <person name="Ohtoshi R."/>
            <person name="Malay A.D."/>
            <person name="Moran D.A.P."/>
            <person name="Tomita M."/>
            <person name="Numata K."/>
            <person name="Arakawa K."/>
        </authorList>
    </citation>
    <scope>NUCLEOTIDE SEQUENCE</scope>
</reference>
<name>A0A8X6Y9Y4_9ARAC</name>
<sequence length="150" mass="16612">MPYRERKSLRGIICVSIAYDQHRVSKCKSKHSCSECGFHITLYYRQKGKFANALDLCAVALSPLQGQPPTHGVFTVLRKIQPLSCTSRSKTRITHSSSLGFGTIPTGSCIQALALILVACQYQHAKISKPLRAPQNRVNFPISSLDEIKP</sequence>
<protein>
    <submittedName>
        <fullName evidence="1">Uncharacterized protein</fullName>
    </submittedName>
</protein>
<dbReference type="AlphaFoldDB" id="A0A8X6Y9Y4"/>
<dbReference type="Proteomes" id="UP000886998">
    <property type="component" value="Unassembled WGS sequence"/>
</dbReference>
<keyword evidence="2" id="KW-1185">Reference proteome</keyword>
<organism evidence="1 2">
    <name type="scientific">Trichonephila inaurata madagascariensis</name>
    <dbReference type="NCBI Taxonomy" id="2747483"/>
    <lineage>
        <taxon>Eukaryota</taxon>
        <taxon>Metazoa</taxon>
        <taxon>Ecdysozoa</taxon>
        <taxon>Arthropoda</taxon>
        <taxon>Chelicerata</taxon>
        <taxon>Arachnida</taxon>
        <taxon>Araneae</taxon>
        <taxon>Araneomorphae</taxon>
        <taxon>Entelegynae</taxon>
        <taxon>Araneoidea</taxon>
        <taxon>Nephilidae</taxon>
        <taxon>Trichonephila</taxon>
        <taxon>Trichonephila inaurata</taxon>
    </lineage>
</organism>
<proteinExistence type="predicted"/>
<evidence type="ECO:0000313" key="1">
    <source>
        <dbReference type="EMBL" id="GFY67020.1"/>
    </source>
</evidence>
<comment type="caution">
    <text evidence="1">The sequence shown here is derived from an EMBL/GenBank/DDBJ whole genome shotgun (WGS) entry which is preliminary data.</text>
</comment>
<dbReference type="EMBL" id="BMAV01016321">
    <property type="protein sequence ID" value="GFY67020.1"/>
    <property type="molecule type" value="Genomic_DNA"/>
</dbReference>
<evidence type="ECO:0000313" key="2">
    <source>
        <dbReference type="Proteomes" id="UP000886998"/>
    </source>
</evidence>
<accession>A0A8X6Y9Y4</accession>